<keyword evidence="12" id="KW-0648">Protein biosynthesis</keyword>
<evidence type="ECO:0000256" key="3">
    <source>
        <dbReference type="ARBA" id="ARBA00011738"/>
    </source>
</evidence>
<evidence type="ECO:0000313" key="18">
    <source>
        <dbReference type="EMBL" id="OGZ64605.1"/>
    </source>
</evidence>
<comment type="subcellular location">
    <subcellularLocation>
        <location evidence="2">Cytoplasm</location>
    </subcellularLocation>
</comment>
<dbReference type="AlphaFoldDB" id="A0A1G2HQ93"/>
<keyword evidence="6" id="KW-0963">Cytoplasm</keyword>
<reference evidence="18 19" key="1">
    <citation type="journal article" date="2016" name="Nat. Commun.">
        <title>Thousands of microbial genomes shed light on interconnected biogeochemical processes in an aquifer system.</title>
        <authorList>
            <person name="Anantharaman K."/>
            <person name="Brown C.T."/>
            <person name="Hug L.A."/>
            <person name="Sharon I."/>
            <person name="Castelle C.J."/>
            <person name="Probst A.J."/>
            <person name="Thomas B.C."/>
            <person name="Singh A."/>
            <person name="Wilkins M.J."/>
            <person name="Karaoz U."/>
            <person name="Brodie E.L."/>
            <person name="Williams K.H."/>
            <person name="Hubbard S.S."/>
            <person name="Banfield J.F."/>
        </authorList>
    </citation>
    <scope>NUCLEOTIDE SEQUENCE [LARGE SCALE GENOMIC DNA]</scope>
</reference>
<dbReference type="GO" id="GO:0000049">
    <property type="term" value="F:tRNA binding"/>
    <property type="evidence" value="ECO:0007669"/>
    <property type="project" value="UniProtKB-UniRule"/>
</dbReference>
<organism evidence="18 19">
    <name type="scientific">Candidatus Staskawiczbacteria bacterium RIFCSPHIGHO2_01_FULL_39_25</name>
    <dbReference type="NCBI Taxonomy" id="1802202"/>
    <lineage>
        <taxon>Bacteria</taxon>
        <taxon>Candidatus Staskawicziibacteriota</taxon>
    </lineage>
</organism>
<dbReference type="GO" id="GO:0006412">
    <property type="term" value="P:translation"/>
    <property type="evidence" value="ECO:0007669"/>
    <property type="project" value="UniProtKB-KW"/>
</dbReference>
<keyword evidence="8" id="KW-0436">Ligase</keyword>
<dbReference type="InterPro" id="IPR051270">
    <property type="entry name" value="Tyrosine-tRNA_ligase_regulator"/>
</dbReference>
<keyword evidence="11 16" id="KW-0694">RNA-binding</keyword>
<dbReference type="SUPFAM" id="SSF50249">
    <property type="entry name" value="Nucleic acid-binding proteins"/>
    <property type="match status" value="1"/>
</dbReference>
<keyword evidence="7 16" id="KW-0820">tRNA-binding</keyword>
<gene>
    <name evidence="18" type="ORF">A2730_02840</name>
</gene>
<evidence type="ECO:0000256" key="16">
    <source>
        <dbReference type="PROSITE-ProRule" id="PRU00209"/>
    </source>
</evidence>
<evidence type="ECO:0000313" key="19">
    <source>
        <dbReference type="Proteomes" id="UP000176855"/>
    </source>
</evidence>
<evidence type="ECO:0000256" key="11">
    <source>
        <dbReference type="ARBA" id="ARBA00022884"/>
    </source>
</evidence>
<dbReference type="EMBL" id="MHOO01000004">
    <property type="protein sequence ID" value="OGZ64605.1"/>
    <property type="molecule type" value="Genomic_DNA"/>
</dbReference>
<sequence length="109" mass="12093">MDIVPFEEFKKIEIKIGKILSAEKIEGSDKLLKLQVDFGPSAEKRQIIAGIGKRYEPESIIGKECPFMFNLEPKEILGLQSQGMILCADDNGPVLLHPDKEIAPGSKIK</sequence>
<dbReference type="Pfam" id="PF01588">
    <property type="entry name" value="tRNA_bind"/>
    <property type="match status" value="1"/>
</dbReference>
<name>A0A1G2HQ93_9BACT</name>
<dbReference type="GO" id="GO:0004825">
    <property type="term" value="F:methionine-tRNA ligase activity"/>
    <property type="evidence" value="ECO:0007669"/>
    <property type="project" value="UniProtKB-EC"/>
</dbReference>
<evidence type="ECO:0000256" key="2">
    <source>
        <dbReference type="ARBA" id="ARBA00004496"/>
    </source>
</evidence>
<dbReference type="EC" id="6.1.1.10" evidence="4"/>
<keyword evidence="13" id="KW-0030">Aminoacyl-tRNA synthetase</keyword>
<keyword evidence="10" id="KW-0067">ATP-binding</keyword>
<evidence type="ECO:0000256" key="12">
    <source>
        <dbReference type="ARBA" id="ARBA00022917"/>
    </source>
</evidence>
<dbReference type="GO" id="GO:0005524">
    <property type="term" value="F:ATP binding"/>
    <property type="evidence" value="ECO:0007669"/>
    <property type="project" value="UniProtKB-KW"/>
</dbReference>
<dbReference type="Proteomes" id="UP000176855">
    <property type="component" value="Unassembled WGS sequence"/>
</dbReference>
<evidence type="ECO:0000256" key="10">
    <source>
        <dbReference type="ARBA" id="ARBA00022840"/>
    </source>
</evidence>
<evidence type="ECO:0000259" key="17">
    <source>
        <dbReference type="PROSITE" id="PS50886"/>
    </source>
</evidence>
<dbReference type="InterPro" id="IPR012340">
    <property type="entry name" value="NA-bd_OB-fold"/>
</dbReference>
<feature type="domain" description="TRNA-binding" evidence="17">
    <location>
        <begin position="8"/>
        <end position="109"/>
    </location>
</feature>
<evidence type="ECO:0000256" key="4">
    <source>
        <dbReference type="ARBA" id="ARBA00012838"/>
    </source>
</evidence>
<evidence type="ECO:0000256" key="14">
    <source>
        <dbReference type="ARBA" id="ARBA00030904"/>
    </source>
</evidence>
<comment type="caution">
    <text evidence="18">The sequence shown here is derived from an EMBL/GenBank/DDBJ whole genome shotgun (WGS) entry which is preliminary data.</text>
</comment>
<dbReference type="InterPro" id="IPR002547">
    <property type="entry name" value="tRNA-bd_dom"/>
</dbReference>
<evidence type="ECO:0000256" key="7">
    <source>
        <dbReference type="ARBA" id="ARBA00022555"/>
    </source>
</evidence>
<dbReference type="PANTHER" id="PTHR11586:SF37">
    <property type="entry name" value="TRNA-BINDING DOMAIN-CONTAINING PROTEIN"/>
    <property type="match status" value="1"/>
</dbReference>
<comment type="function">
    <text evidence="1">Is required not only for elongation of protein synthesis but also for the initiation of all mRNA translation through initiator tRNA(fMet) aminoacylation.</text>
</comment>
<evidence type="ECO:0000256" key="13">
    <source>
        <dbReference type="ARBA" id="ARBA00023146"/>
    </source>
</evidence>
<dbReference type="Gene3D" id="2.40.50.140">
    <property type="entry name" value="Nucleic acid-binding proteins"/>
    <property type="match status" value="1"/>
</dbReference>
<proteinExistence type="predicted"/>
<dbReference type="FunFam" id="2.40.50.140:FF:000042">
    <property type="entry name" value="Methionine--tRNA ligase"/>
    <property type="match status" value="1"/>
</dbReference>
<dbReference type="GO" id="GO:0005737">
    <property type="term" value="C:cytoplasm"/>
    <property type="evidence" value="ECO:0007669"/>
    <property type="project" value="UniProtKB-SubCell"/>
</dbReference>
<evidence type="ECO:0000256" key="1">
    <source>
        <dbReference type="ARBA" id="ARBA00003314"/>
    </source>
</evidence>
<comment type="catalytic activity">
    <reaction evidence="15">
        <text>tRNA(Met) + L-methionine + ATP = L-methionyl-tRNA(Met) + AMP + diphosphate</text>
        <dbReference type="Rhea" id="RHEA:13481"/>
        <dbReference type="Rhea" id="RHEA-COMP:9667"/>
        <dbReference type="Rhea" id="RHEA-COMP:9698"/>
        <dbReference type="ChEBI" id="CHEBI:30616"/>
        <dbReference type="ChEBI" id="CHEBI:33019"/>
        <dbReference type="ChEBI" id="CHEBI:57844"/>
        <dbReference type="ChEBI" id="CHEBI:78442"/>
        <dbReference type="ChEBI" id="CHEBI:78530"/>
        <dbReference type="ChEBI" id="CHEBI:456215"/>
        <dbReference type="EC" id="6.1.1.10"/>
    </reaction>
</comment>
<protein>
    <recommendedName>
        <fullName evidence="5">Methionine--tRNA ligase</fullName>
        <ecNumber evidence="4">6.1.1.10</ecNumber>
    </recommendedName>
    <alternativeName>
        <fullName evidence="14">Methionyl-tRNA synthetase</fullName>
    </alternativeName>
</protein>
<evidence type="ECO:0000256" key="15">
    <source>
        <dbReference type="ARBA" id="ARBA00047364"/>
    </source>
</evidence>
<evidence type="ECO:0000256" key="9">
    <source>
        <dbReference type="ARBA" id="ARBA00022741"/>
    </source>
</evidence>
<evidence type="ECO:0000256" key="5">
    <source>
        <dbReference type="ARBA" id="ARBA00018753"/>
    </source>
</evidence>
<keyword evidence="9" id="KW-0547">Nucleotide-binding</keyword>
<evidence type="ECO:0000256" key="8">
    <source>
        <dbReference type="ARBA" id="ARBA00022598"/>
    </source>
</evidence>
<dbReference type="PROSITE" id="PS50886">
    <property type="entry name" value="TRBD"/>
    <property type="match status" value="1"/>
</dbReference>
<dbReference type="PANTHER" id="PTHR11586">
    <property type="entry name" value="TRNA-AMINOACYLATION COFACTOR ARC1 FAMILY MEMBER"/>
    <property type="match status" value="1"/>
</dbReference>
<accession>A0A1G2HQ93</accession>
<evidence type="ECO:0000256" key="6">
    <source>
        <dbReference type="ARBA" id="ARBA00022490"/>
    </source>
</evidence>
<dbReference type="STRING" id="1802202.A2730_02840"/>
<comment type="subunit">
    <text evidence="3">Homodimer.</text>
</comment>